<reference evidence="1 2" key="1">
    <citation type="submission" date="2017-09" db="EMBL/GenBank/DDBJ databases">
        <title>Depth-based differentiation of microbial function through sediment-hosted aquifers and enrichment of novel symbionts in the deep terrestrial subsurface.</title>
        <authorList>
            <person name="Probst A.J."/>
            <person name="Ladd B."/>
            <person name="Jarett J.K."/>
            <person name="Geller-Mcgrath D.E."/>
            <person name="Sieber C.M."/>
            <person name="Emerson J.B."/>
            <person name="Anantharaman K."/>
            <person name="Thomas B.C."/>
            <person name="Malmstrom R."/>
            <person name="Stieglmeier M."/>
            <person name="Klingl A."/>
            <person name="Woyke T."/>
            <person name="Ryan C.M."/>
            <person name="Banfield J.F."/>
        </authorList>
    </citation>
    <scope>NUCLEOTIDE SEQUENCE [LARGE SCALE GENOMIC DNA]</scope>
    <source>
        <strain evidence="1">CG12_big_fil_rev_8_21_14_0_65_43_15</strain>
    </source>
</reference>
<name>A0A2J0LF69_9BACT</name>
<sequence>MTSKNIKIKEEDKTAASDYLKKAKDNYSAMAVALNSENFNAVGTLAIQCAISSADAICIYEKGIRSISSDHFDVCDLVSSVTLPEAKEKAGILRKIISKKNLIQYERRNIHRSEADELAKLVTRFHRWICDNIIEL</sequence>
<evidence type="ECO:0000313" key="2">
    <source>
        <dbReference type="Proteomes" id="UP000231267"/>
    </source>
</evidence>
<gene>
    <name evidence="1" type="ORF">COW11_06400</name>
</gene>
<protein>
    <recommendedName>
        <fullName evidence="3">HEPN domain-containing protein</fullName>
    </recommendedName>
</protein>
<dbReference type="EMBL" id="PFGP01000139">
    <property type="protein sequence ID" value="PIW65859.1"/>
    <property type="molecule type" value="Genomic_DNA"/>
</dbReference>
<proteinExistence type="predicted"/>
<dbReference type="Proteomes" id="UP000231267">
    <property type="component" value="Unassembled WGS sequence"/>
</dbReference>
<evidence type="ECO:0000313" key="1">
    <source>
        <dbReference type="EMBL" id="PIW65859.1"/>
    </source>
</evidence>
<evidence type="ECO:0008006" key="3">
    <source>
        <dbReference type="Google" id="ProtNLM"/>
    </source>
</evidence>
<comment type="caution">
    <text evidence="1">The sequence shown here is derived from an EMBL/GenBank/DDBJ whole genome shotgun (WGS) entry which is preliminary data.</text>
</comment>
<organism evidence="1 2">
    <name type="scientific">Candidatus Taenaricola geysiri</name>
    <dbReference type="NCBI Taxonomy" id="1974752"/>
    <lineage>
        <taxon>Bacteria</taxon>
        <taxon>Pseudomonadati</taxon>
        <taxon>Candidatus Omnitrophota</taxon>
        <taxon>Candidatus Taenaricola</taxon>
    </lineage>
</organism>
<dbReference type="Gene3D" id="1.20.120.330">
    <property type="entry name" value="Nucleotidyltransferases domain 2"/>
    <property type="match status" value="1"/>
</dbReference>
<dbReference type="AlphaFoldDB" id="A0A2J0LF69"/>
<accession>A0A2J0LF69</accession>